<dbReference type="PANTHER" id="PTHR44846">
    <property type="entry name" value="MANNOSYL-D-GLYCERATE TRANSPORT/METABOLISM SYSTEM REPRESSOR MNGR-RELATED"/>
    <property type="match status" value="1"/>
</dbReference>
<dbReference type="EMBL" id="JAHLEM010000311">
    <property type="protein sequence ID" value="MBU3867463.1"/>
    <property type="molecule type" value="Genomic_DNA"/>
</dbReference>
<evidence type="ECO:0000256" key="3">
    <source>
        <dbReference type="ARBA" id="ARBA00023163"/>
    </source>
</evidence>
<keyword evidence="1" id="KW-0805">Transcription regulation</keyword>
<reference evidence="6 7" key="1">
    <citation type="submission" date="2021-06" db="EMBL/GenBank/DDBJ databases">
        <authorList>
            <person name="Pan X."/>
        </authorList>
    </citation>
    <scope>NUCLEOTIDE SEQUENCE [LARGE SCALE GENOMIC DNA]</scope>
    <source>
        <strain evidence="6 7">4503</strain>
    </source>
</reference>
<evidence type="ECO:0000256" key="4">
    <source>
        <dbReference type="SAM" id="MobiDB-lite"/>
    </source>
</evidence>
<dbReference type="Pfam" id="PF00392">
    <property type="entry name" value="GntR"/>
    <property type="match status" value="1"/>
</dbReference>
<dbReference type="Proteomes" id="UP000720508">
    <property type="component" value="Unassembled WGS sequence"/>
</dbReference>
<keyword evidence="2" id="KW-0238">DNA-binding</keyword>
<dbReference type="PANTHER" id="PTHR44846:SF17">
    <property type="entry name" value="GNTR-FAMILY TRANSCRIPTIONAL REGULATOR"/>
    <property type="match status" value="1"/>
</dbReference>
<keyword evidence="3" id="KW-0804">Transcription</keyword>
<name>A0ABS6CKK1_9ACTN</name>
<dbReference type="SMART" id="SM00866">
    <property type="entry name" value="UTRA"/>
    <property type="match status" value="1"/>
</dbReference>
<feature type="domain" description="HTH gntR-type" evidence="5">
    <location>
        <begin position="7"/>
        <end position="75"/>
    </location>
</feature>
<protein>
    <submittedName>
        <fullName evidence="6">GntR family transcriptional regulator</fullName>
    </submittedName>
</protein>
<dbReference type="CDD" id="cd07377">
    <property type="entry name" value="WHTH_GntR"/>
    <property type="match status" value="1"/>
</dbReference>
<evidence type="ECO:0000256" key="2">
    <source>
        <dbReference type="ARBA" id="ARBA00023125"/>
    </source>
</evidence>
<dbReference type="InterPro" id="IPR000524">
    <property type="entry name" value="Tscrpt_reg_HTH_GntR"/>
</dbReference>
<evidence type="ECO:0000313" key="6">
    <source>
        <dbReference type="EMBL" id="MBU3867463.1"/>
    </source>
</evidence>
<dbReference type="RefSeq" id="WP_216344415.1">
    <property type="nucleotide sequence ID" value="NZ_JAHLEM010000311.1"/>
</dbReference>
<keyword evidence="7" id="KW-1185">Reference proteome</keyword>
<evidence type="ECO:0000256" key="1">
    <source>
        <dbReference type="ARBA" id="ARBA00023015"/>
    </source>
</evidence>
<dbReference type="Pfam" id="PF07702">
    <property type="entry name" value="UTRA"/>
    <property type="match status" value="1"/>
</dbReference>
<gene>
    <name evidence="6" type="ORF">KN815_26420</name>
</gene>
<sequence>MAEYEQLADALDALDALRQSIRAGQLLPGERLPAEDELAARYRTSVPTLRRVLSELVAEGLIDRRHGVGTFVRTPRRRVTRSNDRHQWEKDRARRSTAERLRTGSTEHDTGLEVTDLAFHAEYRDAKADDDLASVFHIPVGTRLLERIYRTNCRAEEAPFALVHSYLVHDVVAENPDLLDAANEPWPGGTQNQLYTIGVELDRIEERITARPPTVEEAEALGLRKGVAVIVLRKICRDIGDRVVEVSDVTLCGDRTELVFTTPLTSW</sequence>
<dbReference type="InterPro" id="IPR011663">
    <property type="entry name" value="UTRA"/>
</dbReference>
<organism evidence="6 7">
    <name type="scientific">Streptomyces niphimycinicus</name>
    <dbReference type="NCBI Taxonomy" id="2842201"/>
    <lineage>
        <taxon>Bacteria</taxon>
        <taxon>Bacillati</taxon>
        <taxon>Actinomycetota</taxon>
        <taxon>Actinomycetes</taxon>
        <taxon>Kitasatosporales</taxon>
        <taxon>Streptomycetaceae</taxon>
        <taxon>Streptomyces</taxon>
    </lineage>
</organism>
<dbReference type="PROSITE" id="PS50949">
    <property type="entry name" value="HTH_GNTR"/>
    <property type="match status" value="1"/>
</dbReference>
<feature type="region of interest" description="Disordered" evidence="4">
    <location>
        <begin position="78"/>
        <end position="105"/>
    </location>
</feature>
<accession>A0ABS6CKK1</accession>
<dbReference type="InterPro" id="IPR050679">
    <property type="entry name" value="Bact_HTH_transcr_reg"/>
</dbReference>
<evidence type="ECO:0000313" key="7">
    <source>
        <dbReference type="Proteomes" id="UP000720508"/>
    </source>
</evidence>
<feature type="compositionally biased region" description="Basic and acidic residues" evidence="4">
    <location>
        <begin position="81"/>
        <end position="105"/>
    </location>
</feature>
<evidence type="ECO:0000259" key="5">
    <source>
        <dbReference type="PROSITE" id="PS50949"/>
    </source>
</evidence>
<comment type="caution">
    <text evidence="6">The sequence shown here is derived from an EMBL/GenBank/DDBJ whole genome shotgun (WGS) entry which is preliminary data.</text>
</comment>
<proteinExistence type="predicted"/>
<dbReference type="SMART" id="SM00345">
    <property type="entry name" value="HTH_GNTR"/>
    <property type="match status" value="1"/>
</dbReference>